<gene>
    <name evidence="2" type="ORF">Pmar_PMAR000186</name>
</gene>
<dbReference type="InParanoid" id="C5K8P6"/>
<dbReference type="Proteomes" id="UP000007800">
    <property type="component" value="Unassembled WGS sequence"/>
</dbReference>
<dbReference type="GeneID" id="9039359"/>
<reference evidence="2 3" key="1">
    <citation type="submission" date="2008-07" db="EMBL/GenBank/DDBJ databases">
        <authorList>
            <person name="El-Sayed N."/>
            <person name="Caler E."/>
            <person name="Inman J."/>
            <person name="Amedeo P."/>
            <person name="Hass B."/>
            <person name="Wortman J."/>
        </authorList>
    </citation>
    <scope>NUCLEOTIDE SEQUENCE [LARGE SCALE GENOMIC DNA]</scope>
    <source>
        <strain evidence="3">ATCC 50983 / TXsc</strain>
    </source>
</reference>
<protein>
    <submittedName>
        <fullName evidence="2">Uncharacterized protein</fullName>
    </submittedName>
</protein>
<proteinExistence type="predicted"/>
<dbReference type="RefSeq" id="XP_002787327.1">
    <property type="nucleotide sequence ID" value="XM_002787281.1"/>
</dbReference>
<sequence length="159" mass="18461">MPYEPGQPYREEEHSNGHPPSGRDPGHLEEAAFDLFRRVLFPDSHEHHPGEHNTERLADLMRLLDTHGHSSDFRDVLKEVEFYHPGFLNKLKHGDAHDYVEGLYRRHTEEAFDPNEWELDHGGHEKGRVEEEDSHWNREVVKSGRGMEVGGERGGDINR</sequence>
<accession>C5K8P6</accession>
<organism evidence="3">
    <name type="scientific">Perkinsus marinus (strain ATCC 50983 / TXsc)</name>
    <dbReference type="NCBI Taxonomy" id="423536"/>
    <lineage>
        <taxon>Eukaryota</taxon>
        <taxon>Sar</taxon>
        <taxon>Alveolata</taxon>
        <taxon>Perkinsozoa</taxon>
        <taxon>Perkinsea</taxon>
        <taxon>Perkinsida</taxon>
        <taxon>Perkinsidae</taxon>
        <taxon>Perkinsus</taxon>
    </lineage>
</organism>
<evidence type="ECO:0000313" key="2">
    <source>
        <dbReference type="EMBL" id="EER19123.1"/>
    </source>
</evidence>
<evidence type="ECO:0000256" key="1">
    <source>
        <dbReference type="SAM" id="MobiDB-lite"/>
    </source>
</evidence>
<dbReference type="EMBL" id="GG671144">
    <property type="protein sequence ID" value="EER19123.1"/>
    <property type="molecule type" value="Genomic_DNA"/>
</dbReference>
<dbReference type="OrthoDB" id="10555371at2759"/>
<feature type="region of interest" description="Disordered" evidence="1">
    <location>
        <begin position="1"/>
        <end position="27"/>
    </location>
</feature>
<name>C5K8P6_PERM5</name>
<evidence type="ECO:0000313" key="3">
    <source>
        <dbReference type="Proteomes" id="UP000007800"/>
    </source>
</evidence>
<dbReference type="AlphaFoldDB" id="C5K8P6"/>
<keyword evidence="3" id="KW-1185">Reference proteome</keyword>